<dbReference type="GO" id="GO:0016810">
    <property type="term" value="F:hydrolase activity, acting on carbon-nitrogen (but not peptide) bonds"/>
    <property type="evidence" value="ECO:0007669"/>
    <property type="project" value="InterPro"/>
</dbReference>
<dbReference type="InterPro" id="IPR011330">
    <property type="entry name" value="Glyco_hydro/deAcase_b/a-brl"/>
</dbReference>
<gene>
    <name evidence="3" type="ORF">HNQ41_002872</name>
</gene>
<dbReference type="EMBL" id="JACHHB010000015">
    <property type="protein sequence ID" value="MBB5174655.1"/>
    <property type="molecule type" value="Genomic_DNA"/>
</dbReference>
<dbReference type="InterPro" id="IPR050248">
    <property type="entry name" value="Polysacc_deacetylase_ArnD"/>
</dbReference>
<keyword evidence="4" id="KW-1185">Reference proteome</keyword>
<keyword evidence="3" id="KW-0378">Hydrolase</keyword>
<dbReference type="NCBIfam" id="TIGR02884">
    <property type="entry name" value="spore_pdaA"/>
    <property type="match status" value="1"/>
</dbReference>
<dbReference type="PANTHER" id="PTHR10587">
    <property type="entry name" value="GLYCOSYL TRANSFERASE-RELATED"/>
    <property type="match status" value="1"/>
</dbReference>
<protein>
    <submittedName>
        <fullName evidence="3">Peptidoglycan-N-acetylmuramic acid deacetylase</fullName>
        <ecNumber evidence="3">3.5.1.-</ecNumber>
    </submittedName>
</protein>
<dbReference type="InterPro" id="IPR002509">
    <property type="entry name" value="NODB_dom"/>
</dbReference>
<sequence>MSRKVFAFLCSFVFILMFFHSSVAHGEYSNELHRWNFKPSKNNEPATTEPHYEALLHDYGGFYIGNTDEKELYLTFDNGYENGVTADVLDVLKEKEVPAAFFVTGHFLAEEQELIHRMVDEGHIVGNHSYHHPNLVNVSDERIERELESLRKLFEEVTGIEEMNYLRPPQGTFSERTLALTQEMGYTNVFWSFAYVDWFVDRQKGWKHAYDSIMKRVHPGAVLLLHSVSTDNAEALPKVIDDLHDEGYTFKTLDELSLQKQKIPVTNEERR</sequence>
<organism evidence="3 4">
    <name type="scientific">Texcoconibacillus texcoconensis</name>
    <dbReference type="NCBI Taxonomy" id="1095777"/>
    <lineage>
        <taxon>Bacteria</taxon>
        <taxon>Bacillati</taxon>
        <taxon>Bacillota</taxon>
        <taxon>Bacilli</taxon>
        <taxon>Bacillales</taxon>
        <taxon>Bacillaceae</taxon>
        <taxon>Texcoconibacillus</taxon>
    </lineage>
</organism>
<dbReference type="InterPro" id="IPR014235">
    <property type="entry name" value="Spore_PdaA"/>
</dbReference>
<feature type="chain" id="PRO_5032457468" evidence="1">
    <location>
        <begin position="27"/>
        <end position="271"/>
    </location>
</feature>
<dbReference type="CDD" id="cd10948">
    <property type="entry name" value="CE4_BsPdaA_like"/>
    <property type="match status" value="1"/>
</dbReference>
<dbReference type="GO" id="GO:0005975">
    <property type="term" value="P:carbohydrate metabolic process"/>
    <property type="evidence" value="ECO:0007669"/>
    <property type="project" value="InterPro"/>
</dbReference>
<accession>A0A840QTG2</accession>
<dbReference type="AlphaFoldDB" id="A0A840QTG2"/>
<keyword evidence="1" id="KW-0732">Signal</keyword>
<evidence type="ECO:0000313" key="3">
    <source>
        <dbReference type="EMBL" id="MBB5174655.1"/>
    </source>
</evidence>
<evidence type="ECO:0000313" key="4">
    <source>
        <dbReference type="Proteomes" id="UP000551878"/>
    </source>
</evidence>
<feature type="domain" description="NodB homology" evidence="2">
    <location>
        <begin position="70"/>
        <end position="251"/>
    </location>
</feature>
<dbReference type="SUPFAM" id="SSF88713">
    <property type="entry name" value="Glycoside hydrolase/deacetylase"/>
    <property type="match status" value="1"/>
</dbReference>
<dbReference type="Proteomes" id="UP000551878">
    <property type="component" value="Unassembled WGS sequence"/>
</dbReference>
<feature type="signal peptide" evidence="1">
    <location>
        <begin position="1"/>
        <end position="26"/>
    </location>
</feature>
<evidence type="ECO:0000256" key="1">
    <source>
        <dbReference type="SAM" id="SignalP"/>
    </source>
</evidence>
<proteinExistence type="predicted"/>
<comment type="caution">
    <text evidence="3">The sequence shown here is derived from an EMBL/GenBank/DDBJ whole genome shotgun (WGS) entry which is preliminary data.</text>
</comment>
<evidence type="ECO:0000259" key="2">
    <source>
        <dbReference type="PROSITE" id="PS51677"/>
    </source>
</evidence>
<dbReference type="Gene3D" id="3.20.20.370">
    <property type="entry name" value="Glycoside hydrolase/deacetylase"/>
    <property type="match status" value="1"/>
</dbReference>
<dbReference type="GO" id="GO:0016020">
    <property type="term" value="C:membrane"/>
    <property type="evidence" value="ECO:0007669"/>
    <property type="project" value="TreeGrafter"/>
</dbReference>
<reference evidence="3 4" key="1">
    <citation type="submission" date="2020-08" db="EMBL/GenBank/DDBJ databases">
        <title>Genomic Encyclopedia of Type Strains, Phase IV (KMG-IV): sequencing the most valuable type-strain genomes for metagenomic binning, comparative biology and taxonomic classification.</title>
        <authorList>
            <person name="Goeker M."/>
        </authorList>
    </citation>
    <scope>NUCLEOTIDE SEQUENCE [LARGE SCALE GENOMIC DNA]</scope>
    <source>
        <strain evidence="3 4">DSM 24696</strain>
    </source>
</reference>
<dbReference type="PANTHER" id="PTHR10587:SF78">
    <property type="entry name" value="PEPTIDOGLYCAN-N-ACETYLMURAMIC ACID DEACETYLASE PDAA"/>
    <property type="match status" value="1"/>
</dbReference>
<dbReference type="Pfam" id="PF01522">
    <property type="entry name" value="Polysacc_deac_1"/>
    <property type="match status" value="1"/>
</dbReference>
<name>A0A840QTG2_9BACI</name>
<dbReference type="PROSITE" id="PS51677">
    <property type="entry name" value="NODB"/>
    <property type="match status" value="1"/>
</dbReference>
<dbReference type="EC" id="3.5.1.-" evidence="3"/>
<dbReference type="RefSeq" id="WP_184665067.1">
    <property type="nucleotide sequence ID" value="NZ_JACHHB010000015.1"/>
</dbReference>